<dbReference type="InterPro" id="IPR025110">
    <property type="entry name" value="AMP-bd_C"/>
</dbReference>
<comment type="caution">
    <text evidence="5">The sequence shown here is derived from an EMBL/GenBank/DDBJ whole genome shotgun (WGS) entry which is preliminary data.</text>
</comment>
<dbReference type="EMBL" id="JAGSMN010000351">
    <property type="protein sequence ID" value="MBR7674513.1"/>
    <property type="molecule type" value="Genomic_DNA"/>
</dbReference>
<comment type="similarity">
    <text evidence="1">Belongs to the ATP-dependent AMP-binding enzyme family.</text>
</comment>
<dbReference type="Pfam" id="PF00501">
    <property type="entry name" value="AMP-binding"/>
    <property type="match status" value="1"/>
</dbReference>
<feature type="domain" description="AMP-binding enzyme C-terminal" evidence="4">
    <location>
        <begin position="428"/>
        <end position="503"/>
    </location>
</feature>
<dbReference type="CDD" id="cd17631">
    <property type="entry name" value="FACL_FadD13-like"/>
    <property type="match status" value="1"/>
</dbReference>
<evidence type="ECO:0000256" key="1">
    <source>
        <dbReference type="ARBA" id="ARBA00006432"/>
    </source>
</evidence>
<gene>
    <name evidence="5" type="ORF">KDA82_16110</name>
</gene>
<dbReference type="InterPro" id="IPR050237">
    <property type="entry name" value="ATP-dep_AMP-bd_enzyme"/>
</dbReference>
<accession>A0A8T4IVC0</accession>
<proteinExistence type="inferred from homology"/>
<dbReference type="Proteomes" id="UP000675554">
    <property type="component" value="Unassembled WGS sequence"/>
</dbReference>
<evidence type="ECO:0000259" key="4">
    <source>
        <dbReference type="Pfam" id="PF13193"/>
    </source>
</evidence>
<keyword evidence="6" id="KW-1185">Reference proteome</keyword>
<organism evidence="5 6">
    <name type="scientific">Streptomyces daliensis</name>
    <dbReference type="NCBI Taxonomy" id="299421"/>
    <lineage>
        <taxon>Bacteria</taxon>
        <taxon>Bacillati</taxon>
        <taxon>Actinomycetota</taxon>
        <taxon>Actinomycetes</taxon>
        <taxon>Kitasatosporales</taxon>
        <taxon>Streptomycetaceae</taxon>
        <taxon>Streptomyces</taxon>
    </lineage>
</organism>
<dbReference type="AlphaFoldDB" id="A0A8T4IVC0"/>
<dbReference type="InterPro" id="IPR045851">
    <property type="entry name" value="AMP-bd_C_sf"/>
</dbReference>
<feature type="domain" description="AMP-dependent synthetase/ligase" evidence="3">
    <location>
        <begin position="12"/>
        <end position="377"/>
    </location>
</feature>
<dbReference type="PANTHER" id="PTHR43767">
    <property type="entry name" value="LONG-CHAIN-FATTY-ACID--COA LIGASE"/>
    <property type="match status" value="1"/>
</dbReference>
<evidence type="ECO:0000259" key="3">
    <source>
        <dbReference type="Pfam" id="PF00501"/>
    </source>
</evidence>
<dbReference type="NCBIfam" id="NF004837">
    <property type="entry name" value="PRK06187.1"/>
    <property type="match status" value="1"/>
</dbReference>
<dbReference type="GO" id="GO:0016877">
    <property type="term" value="F:ligase activity, forming carbon-sulfur bonds"/>
    <property type="evidence" value="ECO:0007669"/>
    <property type="project" value="UniProtKB-ARBA"/>
</dbReference>
<sequence>MLNQGIGSWPKRRARRTPDRIAVVHEERTWTYRELHERVLRLAHALRALGTGHGDRVAYLGPNHPAFLETLFATGAIGAVFVPLNARLAAPELAYNLSDSGSTVLVHAPEQAEAARTAAERSGVRERVVLEGDGPPDAVGQARDGALRYEDLLARGGTGPLDEAVRPDDPCMIMYTSGTTGRPKGAVLSHANIIWNSVNVLVDTDLSGDEVTLISAPLFHTAGLNMTCLPTLLKGGRVVLLGAFDPDHVLRVIESRRVTYMFAVPTMYDAMAAAPRWADTDLSSLRSLVCGGAPVPARTIDTYLARGLAFSQGYGMTEASPGVLYLDREQAAAKAGSAGVPHFFTDARVVLPDGGDATPGQSGEVLVHGPNVMTGYWGRPRDTEAAFTGDNWLRTGDVARTDTDGFAYIVDRVKDMFVSGGENVYPAEVENALLGHPAVAECAVVGVADAVWGEVGHAVVVLKPGAAADEAGILAHVRGALAKYKVPKSVAFAESLPRTASGKVAKPSLRAAYAHSGARPGARPATHS</sequence>
<dbReference type="InterPro" id="IPR020845">
    <property type="entry name" value="AMP-binding_CS"/>
</dbReference>
<dbReference type="Pfam" id="PF13193">
    <property type="entry name" value="AMP-binding_C"/>
    <property type="match status" value="1"/>
</dbReference>
<keyword evidence="2 5" id="KW-0436">Ligase</keyword>
<evidence type="ECO:0000256" key="2">
    <source>
        <dbReference type="ARBA" id="ARBA00022598"/>
    </source>
</evidence>
<dbReference type="PANTHER" id="PTHR43767:SF7">
    <property type="entry name" value="MEDIUM_LONG-CHAIN-FATTY-ACID--COA LIGASE FADD8"/>
    <property type="match status" value="1"/>
</dbReference>
<dbReference type="InterPro" id="IPR000873">
    <property type="entry name" value="AMP-dep_synth/lig_dom"/>
</dbReference>
<dbReference type="FunFam" id="3.30.300.30:FF:000008">
    <property type="entry name" value="2,3-dihydroxybenzoate-AMP ligase"/>
    <property type="match status" value="1"/>
</dbReference>
<evidence type="ECO:0000313" key="6">
    <source>
        <dbReference type="Proteomes" id="UP000675554"/>
    </source>
</evidence>
<name>A0A8T4IVC0_9ACTN</name>
<dbReference type="InterPro" id="IPR042099">
    <property type="entry name" value="ANL_N_sf"/>
</dbReference>
<dbReference type="SUPFAM" id="SSF56801">
    <property type="entry name" value="Acetyl-CoA synthetase-like"/>
    <property type="match status" value="1"/>
</dbReference>
<protein>
    <submittedName>
        <fullName evidence="5">Long-chain fatty acid--CoA ligase</fullName>
    </submittedName>
</protein>
<dbReference type="PROSITE" id="PS00455">
    <property type="entry name" value="AMP_BINDING"/>
    <property type="match status" value="1"/>
</dbReference>
<dbReference type="Gene3D" id="3.30.300.30">
    <property type="match status" value="1"/>
</dbReference>
<evidence type="ECO:0000313" key="5">
    <source>
        <dbReference type="EMBL" id="MBR7674513.1"/>
    </source>
</evidence>
<reference evidence="5" key="1">
    <citation type="submission" date="2021-04" db="EMBL/GenBank/DDBJ databases">
        <title>Sequencing of actinobacteria type strains.</title>
        <authorList>
            <person name="Nguyen G.-S."/>
            <person name="Wentzel A."/>
        </authorList>
    </citation>
    <scope>NUCLEOTIDE SEQUENCE</scope>
    <source>
        <strain evidence="5">DSM 42095</strain>
    </source>
</reference>
<dbReference type="Gene3D" id="3.40.50.12780">
    <property type="entry name" value="N-terminal domain of ligase-like"/>
    <property type="match status" value="1"/>
</dbReference>